<dbReference type="Gene3D" id="1.10.340.30">
    <property type="entry name" value="Hypothetical protein, domain 2"/>
    <property type="match status" value="1"/>
</dbReference>
<evidence type="ECO:0000256" key="4">
    <source>
        <dbReference type="ARBA" id="ARBA00012045"/>
    </source>
</evidence>
<evidence type="ECO:0000256" key="12">
    <source>
        <dbReference type="ARBA" id="ARBA00023204"/>
    </source>
</evidence>
<evidence type="ECO:0000256" key="14">
    <source>
        <dbReference type="RuleBase" id="RU365096"/>
    </source>
</evidence>
<evidence type="ECO:0000256" key="10">
    <source>
        <dbReference type="ARBA" id="ARBA00023004"/>
    </source>
</evidence>
<comment type="catalytic activity">
    <reaction evidence="1 14">
        <text>Hydrolyzes free adenine bases from 7,8-dihydro-8-oxoguanine:adenine mismatched double-stranded DNA, leaving an apurinic site.</text>
        <dbReference type="EC" id="3.2.2.31"/>
    </reaction>
</comment>
<keyword evidence="17" id="KW-1185">Reference proteome</keyword>
<keyword evidence="9" id="KW-0378">Hydrolase</keyword>
<evidence type="ECO:0000256" key="2">
    <source>
        <dbReference type="ARBA" id="ARBA00002933"/>
    </source>
</evidence>
<dbReference type="Pfam" id="PF00730">
    <property type="entry name" value="HhH-GPD"/>
    <property type="match status" value="1"/>
</dbReference>
<dbReference type="Pfam" id="PF14815">
    <property type="entry name" value="NUDIX_4"/>
    <property type="match status" value="1"/>
</dbReference>
<dbReference type="SUPFAM" id="SSF55811">
    <property type="entry name" value="Nudix"/>
    <property type="match status" value="1"/>
</dbReference>
<dbReference type="EC" id="3.2.2.31" evidence="4 14"/>
<dbReference type="EMBL" id="JAKKDV010000001">
    <property type="protein sequence ID" value="MCF7559823.1"/>
    <property type="molecule type" value="Genomic_DNA"/>
</dbReference>
<dbReference type="InterPro" id="IPR011257">
    <property type="entry name" value="DNA_glycosylase"/>
</dbReference>
<evidence type="ECO:0000256" key="6">
    <source>
        <dbReference type="ARBA" id="ARBA00022485"/>
    </source>
</evidence>
<dbReference type="InterPro" id="IPR029119">
    <property type="entry name" value="MutY_C"/>
</dbReference>
<accession>A0ABS9IHF9</accession>
<gene>
    <name evidence="16" type="primary">mutY</name>
    <name evidence="16" type="ORF">L3X39_04170</name>
</gene>
<proteinExistence type="inferred from homology"/>
<dbReference type="NCBIfam" id="TIGR01084">
    <property type="entry name" value="mutY"/>
    <property type="match status" value="1"/>
</dbReference>
<dbReference type="InterPro" id="IPR000445">
    <property type="entry name" value="HhH_motif"/>
</dbReference>
<organism evidence="16 17">
    <name type="scientific">Flaviramulus multivorans</name>
    <dbReference type="NCBI Taxonomy" id="1304750"/>
    <lineage>
        <taxon>Bacteria</taxon>
        <taxon>Pseudomonadati</taxon>
        <taxon>Bacteroidota</taxon>
        <taxon>Flavobacteriia</taxon>
        <taxon>Flavobacteriales</taxon>
        <taxon>Flavobacteriaceae</taxon>
        <taxon>Flaviramulus</taxon>
    </lineage>
</organism>
<keyword evidence="7" id="KW-0479">Metal-binding</keyword>
<evidence type="ECO:0000256" key="1">
    <source>
        <dbReference type="ARBA" id="ARBA00000843"/>
    </source>
</evidence>
<dbReference type="InterPro" id="IPR015797">
    <property type="entry name" value="NUDIX_hydrolase-like_dom_sf"/>
</dbReference>
<dbReference type="RefSeq" id="WP_237230489.1">
    <property type="nucleotide sequence ID" value="NZ_JAKKDV010000001.1"/>
</dbReference>
<comment type="caution">
    <text evidence="16">The sequence shown here is derived from an EMBL/GenBank/DDBJ whole genome shotgun (WGS) entry which is preliminary data.</text>
</comment>
<evidence type="ECO:0000313" key="17">
    <source>
        <dbReference type="Proteomes" id="UP001200022"/>
    </source>
</evidence>
<evidence type="ECO:0000259" key="15">
    <source>
        <dbReference type="SMART" id="SM00478"/>
    </source>
</evidence>
<keyword evidence="10 14" id="KW-0408">Iron</keyword>
<dbReference type="InterPro" id="IPR044298">
    <property type="entry name" value="MIG/MutY"/>
</dbReference>
<dbReference type="Gene3D" id="1.10.1670.10">
    <property type="entry name" value="Helix-hairpin-Helix base-excision DNA repair enzymes (C-terminal)"/>
    <property type="match status" value="1"/>
</dbReference>
<dbReference type="InterPro" id="IPR023170">
    <property type="entry name" value="HhH_base_excis_C"/>
</dbReference>
<protein>
    <recommendedName>
        <fullName evidence="5 14">Adenine DNA glycosylase</fullName>
        <ecNumber evidence="4 14">3.2.2.31</ecNumber>
    </recommendedName>
</protein>
<evidence type="ECO:0000256" key="8">
    <source>
        <dbReference type="ARBA" id="ARBA00022763"/>
    </source>
</evidence>
<evidence type="ECO:0000256" key="11">
    <source>
        <dbReference type="ARBA" id="ARBA00023014"/>
    </source>
</evidence>
<dbReference type="Pfam" id="PF00633">
    <property type="entry name" value="HHH"/>
    <property type="match status" value="1"/>
</dbReference>
<sequence length="346" mass="39974">MIFSKTLTYWYSNNKRSLPWRETKDPYHIWLSEIILQQTQVKQGLPYYNAFTQKYLNVFQLASADESDVLKLWQGLGYYSRARNLHATAKYVANELNGEFPDNYKDLLKLKGIGDYTASAMASICFNEATAVVDGNVYRVLSRYFGIETPINSSKGNKVFKDLAQELLDKDNPAEFNQAIMEFGARQCKPQSPDCSVCPFNTSCVAHNENRIKDLPVKIKSAQAKKKYFNFLVFISEDGKTILEKRKTKGIWQNLYQFPLIETNSIIEAKSFRQHLKSHDLLKEESFELSLYNKEPIVHKLSHQHLFTNFWIVNTKKLPKKGISTQKINEYAVPVLIGNFIEAFNF</sequence>
<comment type="cofactor">
    <cofactor evidence="14">
        <name>[4Fe-4S] cluster</name>
        <dbReference type="ChEBI" id="CHEBI:49883"/>
    </cofactor>
    <text evidence="14">Binds 1 [4Fe-4S] cluster.</text>
</comment>
<keyword evidence="12" id="KW-0234">DNA repair</keyword>
<evidence type="ECO:0000256" key="3">
    <source>
        <dbReference type="ARBA" id="ARBA00008343"/>
    </source>
</evidence>
<name>A0ABS9IHF9_9FLAO</name>
<dbReference type="CDD" id="cd00056">
    <property type="entry name" value="ENDO3c"/>
    <property type="match status" value="1"/>
</dbReference>
<evidence type="ECO:0000256" key="5">
    <source>
        <dbReference type="ARBA" id="ARBA00022023"/>
    </source>
</evidence>
<reference evidence="16 17" key="1">
    <citation type="submission" date="2022-01" db="EMBL/GenBank/DDBJ databases">
        <title>Draft genome sequence of Sabulilitoribacter multivorans KCTC 32326.</title>
        <authorList>
            <person name="Oh J.-S."/>
        </authorList>
    </citation>
    <scope>NUCLEOTIDE SEQUENCE [LARGE SCALE GENOMIC DNA]</scope>
    <source>
        <strain evidence="16 17">M-M16</strain>
    </source>
</reference>
<evidence type="ECO:0000256" key="9">
    <source>
        <dbReference type="ARBA" id="ARBA00022801"/>
    </source>
</evidence>
<dbReference type="SMART" id="SM00478">
    <property type="entry name" value="ENDO3c"/>
    <property type="match status" value="1"/>
</dbReference>
<keyword evidence="6" id="KW-0004">4Fe-4S</keyword>
<dbReference type="InterPro" id="IPR005760">
    <property type="entry name" value="A/G_AdeGlyc_MutY"/>
</dbReference>
<keyword evidence="13 14" id="KW-0326">Glycosidase</keyword>
<dbReference type="InterPro" id="IPR003265">
    <property type="entry name" value="HhH-GPD_domain"/>
</dbReference>
<feature type="domain" description="HhH-GPD" evidence="15">
    <location>
        <begin position="35"/>
        <end position="186"/>
    </location>
</feature>
<comment type="function">
    <text evidence="2">Adenine glycosylase active on G-A mispairs. MutY also corrects error-prone DNA synthesis past GO lesions which are due to the oxidatively damaged form of guanine: 7,8-dihydro-8-oxoguanine (8-oxo-dGTP).</text>
</comment>
<dbReference type="SUPFAM" id="SSF48150">
    <property type="entry name" value="DNA-glycosylase"/>
    <property type="match status" value="1"/>
</dbReference>
<dbReference type="PANTHER" id="PTHR42944">
    <property type="entry name" value="ADENINE DNA GLYCOSYLASE"/>
    <property type="match status" value="1"/>
</dbReference>
<evidence type="ECO:0000256" key="13">
    <source>
        <dbReference type="ARBA" id="ARBA00023295"/>
    </source>
</evidence>
<comment type="similarity">
    <text evidence="3 14">Belongs to the Nth/MutY family.</text>
</comment>
<keyword evidence="8 14" id="KW-0227">DNA damage</keyword>
<evidence type="ECO:0000256" key="7">
    <source>
        <dbReference type="ARBA" id="ARBA00022723"/>
    </source>
</evidence>
<keyword evidence="11" id="KW-0411">Iron-sulfur</keyword>
<evidence type="ECO:0000313" key="16">
    <source>
        <dbReference type="EMBL" id="MCF7559823.1"/>
    </source>
</evidence>
<dbReference type="PANTHER" id="PTHR42944:SF1">
    <property type="entry name" value="ADENINE DNA GLYCOSYLASE"/>
    <property type="match status" value="1"/>
</dbReference>
<dbReference type="CDD" id="cd03431">
    <property type="entry name" value="NUDIX_DNA_Glycosylase_C-MutY"/>
    <property type="match status" value="1"/>
</dbReference>
<dbReference type="Proteomes" id="UP001200022">
    <property type="component" value="Unassembled WGS sequence"/>
</dbReference>
<dbReference type="Gene3D" id="3.90.79.10">
    <property type="entry name" value="Nucleoside Triphosphate Pyrophosphohydrolase"/>
    <property type="match status" value="1"/>
</dbReference>